<comment type="caution">
    <text evidence="1">The sequence shown here is derived from an EMBL/GenBank/DDBJ whole genome shotgun (WGS) entry which is preliminary data.</text>
</comment>
<protein>
    <submittedName>
        <fullName evidence="1">Uncharacterized protein</fullName>
    </submittedName>
</protein>
<dbReference type="AlphaFoldDB" id="A0A964V1V3"/>
<dbReference type="Proteomes" id="UP000713222">
    <property type="component" value="Unassembled WGS sequence"/>
</dbReference>
<organism evidence="1 2">
    <name type="scientific">Candidatus Fonsibacter lacus</name>
    <dbReference type="NCBI Taxonomy" id="2576439"/>
    <lineage>
        <taxon>Bacteria</taxon>
        <taxon>Pseudomonadati</taxon>
        <taxon>Pseudomonadota</taxon>
        <taxon>Alphaproteobacteria</taxon>
        <taxon>Candidatus Pelagibacterales</taxon>
        <taxon>Candidatus Pelagibacterales incertae sedis</taxon>
        <taxon>Candidatus Fonsibacter</taxon>
    </lineage>
</organism>
<evidence type="ECO:0000313" key="1">
    <source>
        <dbReference type="EMBL" id="NBN88604.1"/>
    </source>
</evidence>
<proteinExistence type="predicted"/>
<reference evidence="1" key="1">
    <citation type="submission" date="2018-10" db="EMBL/GenBank/DDBJ databases">
        <title>Iterative Subtractive Binning of Freshwater Chronoseries Metagenomes Recovers Nearly Complete Genomes from over Four Hundred Novel Species.</title>
        <authorList>
            <person name="Rodriguez-R L.M."/>
            <person name="Tsementzi D."/>
            <person name="Luo C."/>
            <person name="Konstantinidis K.T."/>
        </authorList>
    </citation>
    <scope>NUCLEOTIDE SEQUENCE</scope>
    <source>
        <strain evidence="1">WB7_6_001</strain>
    </source>
</reference>
<accession>A0A964V1V3</accession>
<dbReference type="EMBL" id="RGET01000190">
    <property type="protein sequence ID" value="NBN88604.1"/>
    <property type="molecule type" value="Genomic_DNA"/>
</dbReference>
<sequence>MPTATLEADAVLSDAVLQAARQIVSSHQFPVYAGANPWAGCGSKNPPLLTLLDQLIGAMEPVAAAIADNAWDDSLPVPADGAKRLADALHRVADAISTAAAAPDRNEWSLPSMTGKELV</sequence>
<gene>
    <name evidence="1" type="ORF">EBV32_05915</name>
</gene>
<evidence type="ECO:0000313" key="2">
    <source>
        <dbReference type="Proteomes" id="UP000713222"/>
    </source>
</evidence>
<name>A0A964V1V3_9PROT</name>